<dbReference type="OrthoDB" id="412647at2759"/>
<sequence length="646" mass="70581">MSYQAVPLHDHSQDPAPPPLPPKQPFPTNPYQALPQSTARPSSRPTGSPSSSIPRVPAPSSSRLYGPSASSQGSSHESYQPGPRGSSMPHNARDPRRDSQASSSMLLGAQGKGGAGRAGVADPAGWGAMTGGPEDDDWMHNEDPAYDKRHNRFNAFSTRGIANVGCLFLGVLALLTLFAGYPIITYYTSKQQSTNGAYNLGGINSTGQIPLISNFPSPIDKDTPSDVYTRTGFDGEEYSLVFSDEFNKDGRTFFPGDDPYWTAVDIHYWPTGDFEWYDPAQITTRDGSLVITNNQEPIHDLNYKSGMLQSWNQMCFQYSVYIEVAVSLPGTNKVGGFWPGVWMMGNLGRPGYGATTEGTWPYTYDSCDSGTLVNQTNAAGTGPKLALTSGSDDGPISYLPGQRVSSCTCEGEDHPGPTVKHGRGVPEIDILEGQIDLDIPQGQVSQSCQVAPFDPSYEYLNTSKGAIQYDTDLTKWNSYKGGVYQEAVSSLTYIDNANYVKTSGGFGIYGFEYYTNPDDRDNGYITWVANGVKSWTMYPASVGPVEDMDIGQRLISEEPMAMIINFGMSNNFQAVDFAHLVTPAEMLVDYVRVWQRSDGYMGCDPSDRPTASYIENHLEAYSNPNWTTWEEAGYSWPKNSLIDGCT</sequence>
<evidence type="ECO:0000256" key="3">
    <source>
        <dbReference type="ARBA" id="ARBA00022692"/>
    </source>
</evidence>
<protein>
    <recommendedName>
        <fullName evidence="11">GH16 domain-containing protein</fullName>
    </recommendedName>
</protein>
<gene>
    <name evidence="12" type="ORF">I350_06205</name>
</gene>
<dbReference type="InterPro" id="IPR000757">
    <property type="entry name" value="Beta-glucanase-like"/>
</dbReference>
<proteinExistence type="inferred from homology"/>
<keyword evidence="7" id="KW-0325">Glycoprotein</keyword>
<evidence type="ECO:0000256" key="2">
    <source>
        <dbReference type="ARBA" id="ARBA00010962"/>
    </source>
</evidence>
<evidence type="ECO:0000256" key="10">
    <source>
        <dbReference type="SAM" id="Phobius"/>
    </source>
</evidence>
<comment type="subcellular location">
    <subcellularLocation>
        <location evidence="1">Membrane</location>
        <topology evidence="1">Single-pass type II membrane protein</topology>
    </subcellularLocation>
</comment>
<evidence type="ECO:0000313" key="13">
    <source>
        <dbReference type="Proteomes" id="UP000095149"/>
    </source>
</evidence>
<evidence type="ECO:0000256" key="4">
    <source>
        <dbReference type="ARBA" id="ARBA00022968"/>
    </source>
</evidence>
<dbReference type="Pfam" id="PF03935">
    <property type="entry name" value="SKN1_KRE6_Sbg1"/>
    <property type="match status" value="1"/>
</dbReference>
<feature type="compositionally biased region" description="Pro residues" evidence="9">
    <location>
        <begin position="15"/>
        <end position="28"/>
    </location>
</feature>
<evidence type="ECO:0000313" key="12">
    <source>
        <dbReference type="EMBL" id="ODO01386.1"/>
    </source>
</evidence>
<dbReference type="EMBL" id="MEKH01000010">
    <property type="protein sequence ID" value="ODO01386.1"/>
    <property type="molecule type" value="Genomic_DNA"/>
</dbReference>
<evidence type="ECO:0000256" key="9">
    <source>
        <dbReference type="SAM" id="MobiDB-lite"/>
    </source>
</evidence>
<evidence type="ECO:0000256" key="7">
    <source>
        <dbReference type="ARBA" id="ARBA00023180"/>
    </source>
</evidence>
<dbReference type="Gene3D" id="2.60.120.200">
    <property type="match status" value="2"/>
</dbReference>
<dbReference type="AlphaFoldDB" id="A0A1E3JL52"/>
<dbReference type="Proteomes" id="UP000095149">
    <property type="component" value="Unassembled WGS sequence"/>
</dbReference>
<feature type="region of interest" description="Disordered" evidence="9">
    <location>
        <begin position="1"/>
        <end position="140"/>
    </location>
</feature>
<evidence type="ECO:0000256" key="1">
    <source>
        <dbReference type="ARBA" id="ARBA00004606"/>
    </source>
</evidence>
<dbReference type="GO" id="GO:0031505">
    <property type="term" value="P:fungal-type cell wall organization"/>
    <property type="evidence" value="ECO:0007669"/>
    <property type="project" value="TreeGrafter"/>
</dbReference>
<dbReference type="InterPro" id="IPR005629">
    <property type="entry name" value="Skn1/Kre6/Sbg1"/>
</dbReference>
<dbReference type="GO" id="GO:0005789">
    <property type="term" value="C:endoplasmic reticulum membrane"/>
    <property type="evidence" value="ECO:0007669"/>
    <property type="project" value="TreeGrafter"/>
</dbReference>
<dbReference type="FunFam" id="2.60.120.200:FF:000140">
    <property type="entry name" value="Beta-glucan synthesis-associated protein"/>
    <property type="match status" value="1"/>
</dbReference>
<accession>A0A1E3JL52</accession>
<dbReference type="PROSITE" id="PS51762">
    <property type="entry name" value="GH16_2"/>
    <property type="match status" value="1"/>
</dbReference>
<evidence type="ECO:0000259" key="11">
    <source>
        <dbReference type="PROSITE" id="PS51762"/>
    </source>
</evidence>
<keyword evidence="8" id="KW-0961">Cell wall biogenesis/degradation</keyword>
<comment type="caution">
    <text evidence="12">The sequence shown here is derived from an EMBL/GenBank/DDBJ whole genome shotgun (WGS) entry which is preliminary data.</text>
</comment>
<keyword evidence="6 10" id="KW-0472">Membrane</keyword>
<feature type="transmembrane region" description="Helical" evidence="10">
    <location>
        <begin position="161"/>
        <end position="184"/>
    </location>
</feature>
<comment type="similarity">
    <text evidence="2">Belongs to the SKN1/KRE6 family.</text>
</comment>
<dbReference type="SUPFAM" id="SSF49899">
    <property type="entry name" value="Concanavalin A-like lectins/glucanases"/>
    <property type="match status" value="1"/>
</dbReference>
<keyword evidence="5 10" id="KW-1133">Transmembrane helix</keyword>
<dbReference type="CDD" id="cd02180">
    <property type="entry name" value="GH16_fungal_KRE6_glucanase"/>
    <property type="match status" value="1"/>
</dbReference>
<dbReference type="InterPro" id="IPR013320">
    <property type="entry name" value="ConA-like_dom_sf"/>
</dbReference>
<dbReference type="GO" id="GO:0005886">
    <property type="term" value="C:plasma membrane"/>
    <property type="evidence" value="ECO:0007669"/>
    <property type="project" value="TreeGrafter"/>
</dbReference>
<dbReference type="GO" id="GO:0006078">
    <property type="term" value="P:(1-&gt;6)-beta-D-glucan biosynthetic process"/>
    <property type="evidence" value="ECO:0007669"/>
    <property type="project" value="TreeGrafter"/>
</dbReference>
<keyword evidence="4" id="KW-0735">Signal-anchor</keyword>
<name>A0A1E3JL52_9TREE</name>
<evidence type="ECO:0000256" key="8">
    <source>
        <dbReference type="ARBA" id="ARBA00023316"/>
    </source>
</evidence>
<feature type="compositionally biased region" description="Polar residues" evidence="9">
    <location>
        <begin position="59"/>
        <end position="78"/>
    </location>
</feature>
<organism evidence="12 13">
    <name type="scientific">Cryptococcus amylolentus CBS 6273</name>
    <dbReference type="NCBI Taxonomy" id="1296118"/>
    <lineage>
        <taxon>Eukaryota</taxon>
        <taxon>Fungi</taxon>
        <taxon>Dikarya</taxon>
        <taxon>Basidiomycota</taxon>
        <taxon>Agaricomycotina</taxon>
        <taxon>Tremellomycetes</taxon>
        <taxon>Tremellales</taxon>
        <taxon>Cryptococcaceae</taxon>
        <taxon>Cryptococcus</taxon>
    </lineage>
</organism>
<dbReference type="PANTHER" id="PTHR31361">
    <property type="entry name" value="BETA-GLUCAN SYNTHESIS-ASSOCIATED PROTEIN KRE6-RELATED"/>
    <property type="match status" value="1"/>
</dbReference>
<feature type="domain" description="GH16" evidence="11">
    <location>
        <begin position="210"/>
        <end position="599"/>
    </location>
</feature>
<evidence type="ECO:0000256" key="6">
    <source>
        <dbReference type="ARBA" id="ARBA00023136"/>
    </source>
</evidence>
<evidence type="ECO:0000256" key="5">
    <source>
        <dbReference type="ARBA" id="ARBA00022989"/>
    </source>
</evidence>
<reference evidence="12 13" key="1">
    <citation type="submission" date="2016-06" db="EMBL/GenBank/DDBJ databases">
        <title>Evolution of pathogenesis and genome organization in the Tremellales.</title>
        <authorList>
            <person name="Cuomo C."/>
            <person name="Litvintseva A."/>
            <person name="Heitman J."/>
            <person name="Chen Y."/>
            <person name="Sun S."/>
            <person name="Springer D."/>
            <person name="Dromer F."/>
            <person name="Young S."/>
            <person name="Zeng Q."/>
            <person name="Chapman S."/>
            <person name="Gujja S."/>
            <person name="Saif S."/>
            <person name="Birren B."/>
        </authorList>
    </citation>
    <scope>NUCLEOTIDE SEQUENCE [LARGE SCALE GENOMIC DNA]</scope>
    <source>
        <strain evidence="12 13">CBS 6273</strain>
    </source>
</reference>
<dbReference type="PANTHER" id="PTHR31361:SF15">
    <property type="entry name" value="GH16 DOMAIN-CONTAINING PROTEIN"/>
    <property type="match status" value="1"/>
</dbReference>
<keyword evidence="3 10" id="KW-0812">Transmembrane</keyword>
<dbReference type="FunFam" id="2.60.120.200:FF:000135">
    <property type="entry name" value="Related to KRE6-glucan synthase subunit"/>
    <property type="match status" value="1"/>
</dbReference>
<dbReference type="GO" id="GO:0015926">
    <property type="term" value="F:glucosidase activity"/>
    <property type="evidence" value="ECO:0007669"/>
    <property type="project" value="TreeGrafter"/>
</dbReference>
<feature type="compositionally biased region" description="Low complexity" evidence="9">
    <location>
        <begin position="37"/>
        <end position="55"/>
    </location>
</feature>